<protein>
    <submittedName>
        <fullName evidence="2">Uncharacterized protein</fullName>
    </submittedName>
</protein>
<accession>A0AA88AU39</accession>
<reference evidence="2" key="1">
    <citation type="submission" date="2023-07" db="EMBL/GenBank/DDBJ databases">
        <title>draft genome sequence of fig (Ficus carica).</title>
        <authorList>
            <person name="Takahashi T."/>
            <person name="Nishimura K."/>
        </authorList>
    </citation>
    <scope>NUCLEOTIDE SEQUENCE</scope>
</reference>
<name>A0AA88AU39_FICCA</name>
<gene>
    <name evidence="2" type="ORF">TIFTF001_017212</name>
</gene>
<evidence type="ECO:0000313" key="3">
    <source>
        <dbReference type="Proteomes" id="UP001187192"/>
    </source>
</evidence>
<evidence type="ECO:0000313" key="2">
    <source>
        <dbReference type="EMBL" id="GMN48036.1"/>
    </source>
</evidence>
<feature type="compositionally biased region" description="Basic residues" evidence="1">
    <location>
        <begin position="21"/>
        <end position="31"/>
    </location>
</feature>
<proteinExistence type="predicted"/>
<keyword evidence="3" id="KW-1185">Reference proteome</keyword>
<sequence length="51" mass="5704">MPPLPLSRAGEPPTASDEIRRYHRHRAKKVRPTMIVTSKSGRQGAPNPDQN</sequence>
<organism evidence="2 3">
    <name type="scientific">Ficus carica</name>
    <name type="common">Common fig</name>
    <dbReference type="NCBI Taxonomy" id="3494"/>
    <lineage>
        <taxon>Eukaryota</taxon>
        <taxon>Viridiplantae</taxon>
        <taxon>Streptophyta</taxon>
        <taxon>Embryophyta</taxon>
        <taxon>Tracheophyta</taxon>
        <taxon>Spermatophyta</taxon>
        <taxon>Magnoliopsida</taxon>
        <taxon>eudicotyledons</taxon>
        <taxon>Gunneridae</taxon>
        <taxon>Pentapetalae</taxon>
        <taxon>rosids</taxon>
        <taxon>fabids</taxon>
        <taxon>Rosales</taxon>
        <taxon>Moraceae</taxon>
        <taxon>Ficeae</taxon>
        <taxon>Ficus</taxon>
    </lineage>
</organism>
<evidence type="ECO:0000256" key="1">
    <source>
        <dbReference type="SAM" id="MobiDB-lite"/>
    </source>
</evidence>
<dbReference type="EMBL" id="BTGU01000027">
    <property type="protein sequence ID" value="GMN48036.1"/>
    <property type="molecule type" value="Genomic_DNA"/>
</dbReference>
<dbReference type="Proteomes" id="UP001187192">
    <property type="component" value="Unassembled WGS sequence"/>
</dbReference>
<feature type="region of interest" description="Disordered" evidence="1">
    <location>
        <begin position="1"/>
        <end position="51"/>
    </location>
</feature>
<dbReference type="AlphaFoldDB" id="A0AA88AU39"/>
<comment type="caution">
    <text evidence="2">The sequence shown here is derived from an EMBL/GenBank/DDBJ whole genome shotgun (WGS) entry which is preliminary data.</text>
</comment>